<dbReference type="GO" id="GO:0000166">
    <property type="term" value="F:nucleotide binding"/>
    <property type="evidence" value="ECO:0007669"/>
    <property type="project" value="InterPro"/>
</dbReference>
<organism evidence="3 4">
    <name type="scientific">PS1 clade bacterium</name>
    <dbReference type="NCBI Taxonomy" id="2175152"/>
    <lineage>
        <taxon>Bacteria</taxon>
        <taxon>Pseudomonadati</taxon>
        <taxon>Pseudomonadota</taxon>
        <taxon>Alphaproteobacteria</taxon>
        <taxon>PS1 clade</taxon>
    </lineage>
</organism>
<dbReference type="PANTHER" id="PTHR43593">
    <property type="match status" value="1"/>
</dbReference>
<protein>
    <submittedName>
        <fullName evidence="3">Gfo/Idh/MocA family oxidoreductase</fullName>
    </submittedName>
</protein>
<proteinExistence type="predicted"/>
<comment type="caution">
    <text evidence="3">The sequence shown here is derived from an EMBL/GenBank/DDBJ whole genome shotgun (WGS) entry which is preliminary data.</text>
</comment>
<evidence type="ECO:0000313" key="4">
    <source>
        <dbReference type="Proteomes" id="UP000785783"/>
    </source>
</evidence>
<dbReference type="PANTHER" id="PTHR43593:SF1">
    <property type="entry name" value="INOSITOL 2-DEHYDROGENASE"/>
    <property type="match status" value="1"/>
</dbReference>
<dbReference type="InterPro" id="IPR036291">
    <property type="entry name" value="NAD(P)-bd_dom_sf"/>
</dbReference>
<evidence type="ECO:0000259" key="1">
    <source>
        <dbReference type="Pfam" id="PF01408"/>
    </source>
</evidence>
<accession>A0A937L725</accession>
<dbReference type="AlphaFoldDB" id="A0A937L725"/>
<dbReference type="EMBL" id="JADHOK010000070">
    <property type="protein sequence ID" value="MBL6762090.1"/>
    <property type="molecule type" value="Genomic_DNA"/>
</dbReference>
<dbReference type="Gene3D" id="3.30.360.10">
    <property type="entry name" value="Dihydrodipicolinate Reductase, domain 2"/>
    <property type="match status" value="1"/>
</dbReference>
<dbReference type="Pfam" id="PF01408">
    <property type="entry name" value="GFO_IDH_MocA"/>
    <property type="match status" value="1"/>
</dbReference>
<evidence type="ECO:0000313" key="3">
    <source>
        <dbReference type="EMBL" id="MBL6762090.1"/>
    </source>
</evidence>
<dbReference type="Pfam" id="PF02894">
    <property type="entry name" value="GFO_IDH_MocA_C"/>
    <property type="match status" value="1"/>
</dbReference>
<dbReference type="InterPro" id="IPR050424">
    <property type="entry name" value="Gfo-Idh-MocA_inositol_DH"/>
</dbReference>
<dbReference type="Proteomes" id="UP000785783">
    <property type="component" value="Unassembled WGS sequence"/>
</dbReference>
<dbReference type="SUPFAM" id="SSF51735">
    <property type="entry name" value="NAD(P)-binding Rossmann-fold domains"/>
    <property type="match status" value="1"/>
</dbReference>
<feature type="domain" description="Gfo/Idh/MocA-like oxidoreductase C-terminal" evidence="2">
    <location>
        <begin position="139"/>
        <end position="348"/>
    </location>
</feature>
<reference evidence="3" key="1">
    <citation type="submission" date="2020-10" db="EMBL/GenBank/DDBJ databases">
        <title>Microbiome of the Black Sea water column analyzed by genome centric metagenomics.</title>
        <authorList>
            <person name="Cabello-Yeves P.J."/>
            <person name="Callieri C."/>
            <person name="Picazo A."/>
            <person name="Mehrshad M."/>
            <person name="Haro-Moreno J.M."/>
            <person name="Roda-Garcia J."/>
            <person name="Dzembekova N."/>
            <person name="Slabakova V."/>
            <person name="Slabakova N."/>
            <person name="Moncheva S."/>
            <person name="Rodriguez-Valera F."/>
        </authorList>
    </citation>
    <scope>NUCLEOTIDE SEQUENCE</scope>
    <source>
        <strain evidence="3">BS307-5m-G5</strain>
    </source>
</reference>
<dbReference type="InterPro" id="IPR000683">
    <property type="entry name" value="Gfo/Idh/MocA-like_OxRdtase_N"/>
</dbReference>
<dbReference type="SUPFAM" id="SSF55347">
    <property type="entry name" value="Glyceraldehyde-3-phosphate dehydrogenase-like, C-terminal domain"/>
    <property type="match status" value="1"/>
</dbReference>
<evidence type="ECO:0000259" key="2">
    <source>
        <dbReference type="Pfam" id="PF02894"/>
    </source>
</evidence>
<dbReference type="Gene3D" id="3.40.50.720">
    <property type="entry name" value="NAD(P)-binding Rossmann-like Domain"/>
    <property type="match status" value="1"/>
</dbReference>
<feature type="domain" description="Gfo/Idh/MocA-like oxidoreductase N-terminal" evidence="1">
    <location>
        <begin position="4"/>
        <end position="123"/>
    </location>
</feature>
<name>A0A937L725_9PROT</name>
<sequence>MDEISIGIIGAGMMGQEHIQNFNLLDGARVTALADTDDGMLNKAAAMTDGNPTLSDDFETLLGDDGPDALVIATPNFHHIHVLASALEAGKPILCEKPMCTTLADTQEVMKKVGHNGLIFQVGMEYRFKPALAEMIARVHGGTIGQIQMLSIREHRFPFLPKVGDWNRFNRNTGGTLVEKCCHFFDLMRFIIGSEPTGVIASGGQNVNHLDESYHGHTPDIWDNAYVVFDFANGARAMLDLCMFAEGSRHSEELAAIGDKAKVECLLPQNIVTHGNRETWEVVEEPIHVPEEILNAGYHSGATYHQNKAFLDAVRGTGDVPVTALDGHRAVAMGVAAQMAATEKRRVDMNEVGL</sequence>
<gene>
    <name evidence="3" type="ORF">ISQ19_05270</name>
</gene>
<dbReference type="InterPro" id="IPR004104">
    <property type="entry name" value="Gfo/Idh/MocA-like_OxRdtase_C"/>
</dbReference>